<reference evidence="8 9" key="1">
    <citation type="submission" date="2019-08" db="EMBL/GenBank/DDBJ databases">
        <title>Five species of Acinetobacter isolated from floral nectar and animal pollinators.</title>
        <authorList>
            <person name="Hendry T.A."/>
        </authorList>
    </citation>
    <scope>NUCLEOTIDE SEQUENCE [LARGE SCALE GENOMIC DNA]</scope>
    <source>
        <strain evidence="8 9">MD18.27</strain>
    </source>
</reference>
<dbReference type="EMBL" id="VTDN01000005">
    <property type="protein sequence ID" value="MEB5476933.1"/>
    <property type="molecule type" value="Genomic_DNA"/>
</dbReference>
<evidence type="ECO:0000256" key="2">
    <source>
        <dbReference type="ARBA" id="ARBA00006228"/>
    </source>
</evidence>
<keyword evidence="5 7" id="KW-1133">Transmembrane helix</keyword>
<evidence type="ECO:0000256" key="7">
    <source>
        <dbReference type="SAM" id="Phobius"/>
    </source>
</evidence>
<dbReference type="PANTHER" id="PTHR34584">
    <property type="entry name" value="NA(+)/H(+) ANTIPORTER SUBUNIT E1"/>
    <property type="match status" value="1"/>
</dbReference>
<dbReference type="NCBIfam" id="NF006518">
    <property type="entry name" value="PRK08965.1-2"/>
    <property type="match status" value="1"/>
</dbReference>
<accession>A0ABU6DU51</accession>
<protein>
    <submittedName>
        <fullName evidence="8">Na+/H+ antiporter subunit E</fullName>
    </submittedName>
</protein>
<comment type="caution">
    <text evidence="8">The sequence shown here is derived from an EMBL/GenBank/DDBJ whole genome shotgun (WGS) entry which is preliminary data.</text>
</comment>
<evidence type="ECO:0000256" key="5">
    <source>
        <dbReference type="ARBA" id="ARBA00022989"/>
    </source>
</evidence>
<dbReference type="RefSeq" id="WP_195771195.1">
    <property type="nucleotide sequence ID" value="NZ_VTDN01000005.1"/>
</dbReference>
<dbReference type="Proteomes" id="UP001339883">
    <property type="component" value="Unassembled WGS sequence"/>
</dbReference>
<dbReference type="PIRSF" id="PIRSF019239">
    <property type="entry name" value="MrpE"/>
    <property type="match status" value="1"/>
</dbReference>
<evidence type="ECO:0000256" key="1">
    <source>
        <dbReference type="ARBA" id="ARBA00004651"/>
    </source>
</evidence>
<gene>
    <name evidence="8" type="ORF">I2F25_07770</name>
</gene>
<feature type="transmembrane region" description="Helical" evidence="7">
    <location>
        <begin position="21"/>
        <end position="46"/>
    </location>
</feature>
<proteinExistence type="inferred from homology"/>
<evidence type="ECO:0000313" key="9">
    <source>
        <dbReference type="Proteomes" id="UP001339883"/>
    </source>
</evidence>
<sequence length="173" mass="19411">MKRKTRFSRWFPHPFFSVISAATWLLLNHSLATSDILLAIILAVVVPRMVAPFITRTPSIHWPSAIRLLFTLLIDIVISNFVVAKLVLGPKKNLKPKWFRIPLATQNEQVNALLAMIITTTPGTVSAGIDQKRGDILVHALNSTDTDAEIKEIKKRYEQLLIKIFSAQSGENT</sequence>
<evidence type="ECO:0000256" key="4">
    <source>
        <dbReference type="ARBA" id="ARBA00022692"/>
    </source>
</evidence>
<organism evidence="8 9">
    <name type="scientific">Acinetobacter pollinis</name>
    <dbReference type="NCBI Taxonomy" id="2605270"/>
    <lineage>
        <taxon>Bacteria</taxon>
        <taxon>Pseudomonadati</taxon>
        <taxon>Pseudomonadota</taxon>
        <taxon>Gammaproteobacteria</taxon>
        <taxon>Moraxellales</taxon>
        <taxon>Moraxellaceae</taxon>
        <taxon>Acinetobacter</taxon>
    </lineage>
</organism>
<feature type="transmembrane region" description="Helical" evidence="7">
    <location>
        <begin position="66"/>
        <end position="88"/>
    </location>
</feature>
<dbReference type="PANTHER" id="PTHR34584:SF1">
    <property type="entry name" value="NA(+)_H(+) ANTIPORTER SUBUNIT E1"/>
    <property type="match status" value="1"/>
</dbReference>
<keyword evidence="4 7" id="KW-0812">Transmembrane</keyword>
<evidence type="ECO:0000256" key="3">
    <source>
        <dbReference type="ARBA" id="ARBA00022475"/>
    </source>
</evidence>
<comment type="similarity">
    <text evidence="2">Belongs to the CPA3 antiporters (TC 2.A.63) subunit E family.</text>
</comment>
<evidence type="ECO:0000256" key="6">
    <source>
        <dbReference type="ARBA" id="ARBA00023136"/>
    </source>
</evidence>
<evidence type="ECO:0000313" key="8">
    <source>
        <dbReference type="EMBL" id="MEB5476933.1"/>
    </source>
</evidence>
<keyword evidence="3" id="KW-1003">Cell membrane</keyword>
<name>A0ABU6DU51_9GAMM</name>
<dbReference type="InterPro" id="IPR002758">
    <property type="entry name" value="Cation_antiport_E"/>
</dbReference>
<keyword evidence="6 7" id="KW-0472">Membrane</keyword>
<comment type="subcellular location">
    <subcellularLocation>
        <location evidence="1">Cell membrane</location>
        <topology evidence="1">Multi-pass membrane protein</topology>
    </subcellularLocation>
</comment>
<dbReference type="Pfam" id="PF01899">
    <property type="entry name" value="MNHE"/>
    <property type="match status" value="1"/>
</dbReference>
<keyword evidence="9" id="KW-1185">Reference proteome</keyword>